<keyword evidence="1" id="KW-0175">Coiled coil</keyword>
<feature type="coiled-coil region" evidence="1">
    <location>
        <begin position="303"/>
        <end position="333"/>
    </location>
</feature>
<organism evidence="4 6">
    <name type="scientific">Rotaria magnacalcarata</name>
    <dbReference type="NCBI Taxonomy" id="392030"/>
    <lineage>
        <taxon>Eukaryota</taxon>
        <taxon>Metazoa</taxon>
        <taxon>Spiralia</taxon>
        <taxon>Gnathifera</taxon>
        <taxon>Rotifera</taxon>
        <taxon>Eurotatoria</taxon>
        <taxon>Bdelloidea</taxon>
        <taxon>Philodinida</taxon>
        <taxon>Philodinidae</taxon>
        <taxon>Rotaria</taxon>
    </lineage>
</organism>
<evidence type="ECO:0000313" key="5">
    <source>
        <dbReference type="EMBL" id="CAF3866160.1"/>
    </source>
</evidence>
<evidence type="ECO:0000256" key="1">
    <source>
        <dbReference type="SAM" id="Coils"/>
    </source>
</evidence>
<gene>
    <name evidence="3" type="ORF">CJN711_LOCUS8631</name>
    <name evidence="4" type="ORF">MBJ925_LOCUS20884</name>
    <name evidence="5" type="ORF">SMN809_LOCUS4822</name>
</gene>
<evidence type="ECO:0000256" key="2">
    <source>
        <dbReference type="SAM" id="MobiDB-lite"/>
    </source>
</evidence>
<dbReference type="PANTHER" id="PTHR19336:SF9">
    <property type="entry name" value="SPINDLE POLE BODY PROTEIN PPC89"/>
    <property type="match status" value="1"/>
</dbReference>
<dbReference type="AlphaFoldDB" id="A0A816SVU1"/>
<dbReference type="PANTHER" id="PTHR19336">
    <property type="entry name" value="UNCHARACTERIZED DUF1167"/>
    <property type="match status" value="1"/>
</dbReference>
<feature type="region of interest" description="Disordered" evidence="2">
    <location>
        <begin position="126"/>
        <end position="164"/>
    </location>
</feature>
<comment type="caution">
    <text evidence="4">The sequence shown here is derived from an EMBL/GenBank/DDBJ whole genome shotgun (WGS) entry which is preliminary data.</text>
</comment>
<evidence type="ECO:0000313" key="4">
    <source>
        <dbReference type="EMBL" id="CAF2092981.1"/>
    </source>
</evidence>
<dbReference type="Proteomes" id="UP000663824">
    <property type="component" value="Unassembled WGS sequence"/>
</dbReference>
<evidence type="ECO:0000313" key="6">
    <source>
        <dbReference type="Proteomes" id="UP000663824"/>
    </source>
</evidence>
<proteinExistence type="predicted"/>
<dbReference type="GO" id="GO:0008017">
    <property type="term" value="F:microtubule binding"/>
    <property type="evidence" value="ECO:0007669"/>
    <property type="project" value="TreeGrafter"/>
</dbReference>
<dbReference type="EMBL" id="CAJNOV010003222">
    <property type="protein sequence ID" value="CAF1132510.1"/>
    <property type="molecule type" value="Genomic_DNA"/>
</dbReference>
<dbReference type="EMBL" id="CAJOBI010001153">
    <property type="protein sequence ID" value="CAF3866160.1"/>
    <property type="molecule type" value="Genomic_DNA"/>
</dbReference>
<sequence>MCESINTTARSEGALNSQLSFYEYPPHKPFTNSIHQPLRPSHNLSRTVTLPESNRDQLLSSLQSLSLKIKTLENEREQAELSLHEITSGLSQSSSCRRDRDRDPLKNIDEQLRQAEENFRRLQNQHKRVLQVFNGPQTSKPRTKRKKRRSPQDNHSFDSTANAEGRHYHLDMNNVPFILGQSTSPSHNVKSNVQNVIALLKNHNHQLCLSSKEYANLVHPRRKSELSPHALLYLDSYNKQSNRPSSASPIRSTRRPIAISTTRRPQTASTIDNQSYSHTKRLRREYVILSREHARLYSSKTNLDDLEILSRRMENILEELEQLQRQHMFSSQNHSEQDLNETPIETLKRTRLLQLILKDPITKQQKH</sequence>
<dbReference type="GO" id="GO:0005813">
    <property type="term" value="C:centrosome"/>
    <property type="evidence" value="ECO:0007669"/>
    <property type="project" value="TreeGrafter"/>
</dbReference>
<dbReference type="Proteomes" id="UP000663855">
    <property type="component" value="Unassembled WGS sequence"/>
</dbReference>
<protein>
    <submittedName>
        <fullName evidence="4">Uncharacterized protein</fullName>
    </submittedName>
</protein>
<dbReference type="EMBL" id="CAJNRE010010583">
    <property type="protein sequence ID" value="CAF2092981.1"/>
    <property type="molecule type" value="Genomic_DNA"/>
</dbReference>
<name>A0A816SVU1_9BILA</name>
<reference evidence="4" key="1">
    <citation type="submission" date="2021-02" db="EMBL/GenBank/DDBJ databases">
        <authorList>
            <person name="Nowell W R."/>
        </authorList>
    </citation>
    <scope>NUCLEOTIDE SEQUENCE</scope>
</reference>
<evidence type="ECO:0000313" key="3">
    <source>
        <dbReference type="EMBL" id="CAF1132510.1"/>
    </source>
</evidence>
<dbReference type="InterPro" id="IPR051756">
    <property type="entry name" value="Centrosomal_MT-associated"/>
</dbReference>
<accession>A0A816SVU1</accession>
<dbReference type="Proteomes" id="UP000676336">
    <property type="component" value="Unassembled WGS sequence"/>
</dbReference>